<evidence type="ECO:0000256" key="2">
    <source>
        <dbReference type="ARBA" id="ARBA00023002"/>
    </source>
</evidence>
<protein>
    <submittedName>
        <fullName evidence="3">SDR family NAD(P)-dependent oxidoreductase</fullName>
    </submittedName>
</protein>
<dbReference type="SUPFAM" id="SSF51735">
    <property type="entry name" value="NAD(P)-binding Rossmann-fold domains"/>
    <property type="match status" value="1"/>
</dbReference>
<dbReference type="KEGG" id="emv:HQR01_10285"/>
<dbReference type="RefSeq" id="WP_173214789.1">
    <property type="nucleotide sequence ID" value="NZ_CP053921.1"/>
</dbReference>
<gene>
    <name evidence="3" type="ORF">HQR01_10285</name>
</gene>
<proteinExistence type="inferred from homology"/>
<evidence type="ECO:0000313" key="3">
    <source>
        <dbReference type="EMBL" id="QKG71721.1"/>
    </source>
</evidence>
<organism evidence="3 4">
    <name type="scientific">Erythrobacter mangrovi</name>
    <dbReference type="NCBI Taxonomy" id="2739433"/>
    <lineage>
        <taxon>Bacteria</taxon>
        <taxon>Pseudomonadati</taxon>
        <taxon>Pseudomonadota</taxon>
        <taxon>Alphaproteobacteria</taxon>
        <taxon>Sphingomonadales</taxon>
        <taxon>Erythrobacteraceae</taxon>
        <taxon>Erythrobacter/Porphyrobacter group</taxon>
        <taxon>Erythrobacter</taxon>
    </lineage>
</organism>
<reference evidence="3 4" key="1">
    <citation type="submission" date="2020-05" db="EMBL/GenBank/DDBJ databases">
        <title>Erythrobacter mangrovi sp. nov., isolated from rhizosphere soil of mangrove plant (Kandelia candel).</title>
        <authorList>
            <person name="Ye Y.H."/>
        </authorList>
    </citation>
    <scope>NUCLEOTIDE SEQUENCE [LARGE SCALE GENOMIC DNA]</scope>
    <source>
        <strain evidence="3 4">EB310</strain>
    </source>
</reference>
<dbReference type="Gene3D" id="3.40.50.720">
    <property type="entry name" value="NAD(P)-binding Rossmann-like Domain"/>
    <property type="match status" value="1"/>
</dbReference>
<dbReference type="InterPro" id="IPR002347">
    <property type="entry name" value="SDR_fam"/>
</dbReference>
<dbReference type="EMBL" id="CP053921">
    <property type="protein sequence ID" value="QKG71721.1"/>
    <property type="molecule type" value="Genomic_DNA"/>
</dbReference>
<sequence length="236" mass="24633">MTKPLEGRLALVTGASKGIGAATAQALAAAGAHVVLTARDVKGLEAIEDSIHAAGGNSTIAPVDLVESDGIARLASAISSRWDKLDALVISAAYLPALTPVTQIDGKQLSQAITVNVLATQALLANFDPLLKRADTGRVIGLTSSVGAAPRAYWGAYGASKAAFDNLLECYAAEIEKISRVRVALIDPGATRTSMRAKAYPGEDPLTVKAPESVANRLVELFVNDFEGFHRERVEG</sequence>
<dbReference type="InterPro" id="IPR036291">
    <property type="entry name" value="NAD(P)-bd_dom_sf"/>
</dbReference>
<keyword evidence="4" id="KW-1185">Reference proteome</keyword>
<dbReference type="PANTHER" id="PTHR42901:SF1">
    <property type="entry name" value="ALCOHOL DEHYDROGENASE"/>
    <property type="match status" value="1"/>
</dbReference>
<dbReference type="Proteomes" id="UP000504693">
    <property type="component" value="Chromosome"/>
</dbReference>
<dbReference type="GO" id="GO:0016491">
    <property type="term" value="F:oxidoreductase activity"/>
    <property type="evidence" value="ECO:0007669"/>
    <property type="project" value="UniProtKB-KW"/>
</dbReference>
<name>A0A7D4BAL3_9SPHN</name>
<dbReference type="Pfam" id="PF00106">
    <property type="entry name" value="adh_short"/>
    <property type="match status" value="1"/>
</dbReference>
<evidence type="ECO:0000313" key="4">
    <source>
        <dbReference type="Proteomes" id="UP000504693"/>
    </source>
</evidence>
<accession>A0A7D4BAL3</accession>
<dbReference type="PRINTS" id="PR00081">
    <property type="entry name" value="GDHRDH"/>
</dbReference>
<keyword evidence="2" id="KW-0560">Oxidoreductase</keyword>
<dbReference type="AlphaFoldDB" id="A0A7D4BAL3"/>
<dbReference type="PANTHER" id="PTHR42901">
    <property type="entry name" value="ALCOHOL DEHYDROGENASE"/>
    <property type="match status" value="1"/>
</dbReference>
<comment type="similarity">
    <text evidence="1">Belongs to the short-chain dehydrogenases/reductases (SDR) family.</text>
</comment>
<evidence type="ECO:0000256" key="1">
    <source>
        <dbReference type="ARBA" id="ARBA00006484"/>
    </source>
</evidence>